<sequence>MSGIPHLLYLHGFRSSPRSFKARVVQQRMAAAGRADLLICPQLPPSPQAAMALVLTLVERYAAKGPDELAIVGSSLGGFYATWLAERFGCRAALINPAVDPLQDLDKHVGITTEWHTGEPFEFKRDYIAELAALKVGQITRPERYFLLAATGDEVLDYRDMVAHYAGAHQHVIEGSDHAISEFEQYVDEVLAFCLTGEVQGSAGSDTAR</sequence>
<protein>
    <submittedName>
        <fullName evidence="1">Alpha/beta fold hydrolase</fullName>
    </submittedName>
</protein>
<dbReference type="Proteomes" id="UP001204151">
    <property type="component" value="Unassembled WGS sequence"/>
</dbReference>
<gene>
    <name evidence="1" type="ORF">NX784_10070</name>
</gene>
<reference evidence="1 2" key="1">
    <citation type="submission" date="2022-08" db="EMBL/GenBank/DDBJ databases">
        <title>Reclassification of Massilia species as members of the genera Telluria, Duganella, Pseudoduganella, Mokoshia gen. nov. and Zemynaea gen. nov. using orthogonal and non-orthogonal genome-based approaches.</title>
        <authorList>
            <person name="Bowman J.P."/>
        </authorList>
    </citation>
    <scope>NUCLEOTIDE SEQUENCE [LARGE SCALE GENOMIC DNA]</scope>
    <source>
        <strain evidence="1 2">JCM 31316</strain>
    </source>
</reference>
<dbReference type="InterPro" id="IPR008886">
    <property type="entry name" value="UPF0227/Esterase_YqiA"/>
</dbReference>
<dbReference type="SUPFAM" id="SSF53474">
    <property type="entry name" value="alpha/beta-Hydrolases"/>
    <property type="match status" value="1"/>
</dbReference>
<evidence type="ECO:0000313" key="1">
    <source>
        <dbReference type="EMBL" id="MCS0581937.1"/>
    </source>
</evidence>
<keyword evidence="2" id="KW-1185">Reference proteome</keyword>
<dbReference type="EMBL" id="JANUGW010000006">
    <property type="protein sequence ID" value="MCS0581937.1"/>
    <property type="molecule type" value="Genomic_DNA"/>
</dbReference>
<dbReference type="InterPro" id="IPR029058">
    <property type="entry name" value="AB_hydrolase_fold"/>
</dbReference>
<dbReference type="Pfam" id="PF05728">
    <property type="entry name" value="UPF0227"/>
    <property type="match status" value="1"/>
</dbReference>
<dbReference type="PANTHER" id="PTHR35602:SF3">
    <property type="entry name" value="ESTERASE YQIA"/>
    <property type="match status" value="1"/>
</dbReference>
<dbReference type="Gene3D" id="3.40.50.1820">
    <property type="entry name" value="alpha/beta hydrolase"/>
    <property type="match status" value="1"/>
</dbReference>
<proteinExistence type="predicted"/>
<comment type="caution">
    <text evidence="1">The sequence shown here is derived from an EMBL/GenBank/DDBJ whole genome shotgun (WGS) entry which is preliminary data.</text>
</comment>
<dbReference type="PANTHER" id="PTHR35602">
    <property type="entry name" value="ESTERASE YQIA-RELATED"/>
    <property type="match status" value="1"/>
</dbReference>
<accession>A0ABT1ZPU2</accession>
<name>A0ABT1ZPU2_9BURK</name>
<keyword evidence="1" id="KW-0378">Hydrolase</keyword>
<dbReference type="RefSeq" id="WP_258816515.1">
    <property type="nucleotide sequence ID" value="NZ_JANUGW010000006.1"/>
</dbReference>
<organism evidence="1 2">
    <name type="scientific">Massilia pinisoli</name>
    <dbReference type="NCBI Taxonomy" id="1772194"/>
    <lineage>
        <taxon>Bacteria</taxon>
        <taxon>Pseudomonadati</taxon>
        <taxon>Pseudomonadota</taxon>
        <taxon>Betaproteobacteria</taxon>
        <taxon>Burkholderiales</taxon>
        <taxon>Oxalobacteraceae</taxon>
        <taxon>Telluria group</taxon>
        <taxon>Massilia</taxon>
    </lineage>
</organism>
<dbReference type="GO" id="GO:0016787">
    <property type="term" value="F:hydrolase activity"/>
    <property type="evidence" value="ECO:0007669"/>
    <property type="project" value="UniProtKB-KW"/>
</dbReference>
<evidence type="ECO:0000313" key="2">
    <source>
        <dbReference type="Proteomes" id="UP001204151"/>
    </source>
</evidence>